<comment type="caution">
    <text evidence="1">The sequence shown here is derived from an EMBL/GenBank/DDBJ whole genome shotgun (WGS) entry which is preliminary data.</text>
</comment>
<proteinExistence type="predicted"/>
<accession>A0A0F9FQX7</accession>
<dbReference type="EMBL" id="LAZR01022752">
    <property type="protein sequence ID" value="KKL80796.1"/>
    <property type="molecule type" value="Genomic_DNA"/>
</dbReference>
<sequence length="70" mass="7819">MTDAQMKKLLSEMRELHKLRTEEAAKQTKEILSEMRELHKLTAEALQAIINHQNSAPSGGGATKGTWKSD</sequence>
<name>A0A0F9FQX7_9ZZZZ</name>
<dbReference type="AlphaFoldDB" id="A0A0F9FQX7"/>
<gene>
    <name evidence="1" type="ORF">LCGC14_2001210</name>
</gene>
<protein>
    <submittedName>
        <fullName evidence="1">Uncharacterized protein</fullName>
    </submittedName>
</protein>
<evidence type="ECO:0000313" key="1">
    <source>
        <dbReference type="EMBL" id="KKL80796.1"/>
    </source>
</evidence>
<organism evidence="1">
    <name type="scientific">marine sediment metagenome</name>
    <dbReference type="NCBI Taxonomy" id="412755"/>
    <lineage>
        <taxon>unclassified sequences</taxon>
        <taxon>metagenomes</taxon>
        <taxon>ecological metagenomes</taxon>
    </lineage>
</organism>
<reference evidence="1" key="1">
    <citation type="journal article" date="2015" name="Nature">
        <title>Complex archaea that bridge the gap between prokaryotes and eukaryotes.</title>
        <authorList>
            <person name="Spang A."/>
            <person name="Saw J.H."/>
            <person name="Jorgensen S.L."/>
            <person name="Zaremba-Niedzwiedzka K."/>
            <person name="Martijn J."/>
            <person name="Lind A.E."/>
            <person name="van Eijk R."/>
            <person name="Schleper C."/>
            <person name="Guy L."/>
            <person name="Ettema T.J."/>
        </authorList>
    </citation>
    <scope>NUCLEOTIDE SEQUENCE</scope>
</reference>